<keyword evidence="7" id="KW-1185">Reference proteome</keyword>
<dbReference type="InterPro" id="IPR049680">
    <property type="entry name" value="FLVCR1-2_SLC49-like"/>
</dbReference>
<feature type="transmembrane region" description="Helical" evidence="6">
    <location>
        <begin position="400"/>
        <end position="422"/>
    </location>
</feature>
<keyword evidence="2 6" id="KW-0812">Transmembrane</keyword>
<dbReference type="InterPro" id="IPR011701">
    <property type="entry name" value="MFS"/>
</dbReference>
<evidence type="ECO:0000256" key="1">
    <source>
        <dbReference type="ARBA" id="ARBA00004141"/>
    </source>
</evidence>
<dbReference type="AlphaFoldDB" id="A0A6P8BBH9"/>
<comment type="subcellular location">
    <subcellularLocation>
        <location evidence="1">Membrane</location>
        <topology evidence="1">Multi-pass membrane protein</topology>
    </subcellularLocation>
</comment>
<reference evidence="8" key="1">
    <citation type="journal article" date="2019" name="Mol. Biol. Evol.">
        <title>Blast fungal genomes show frequent chromosomal changes, gene gains and losses, and effector gene turnover.</title>
        <authorList>
            <person name="Gomez Luciano L.B."/>
            <person name="Jason Tsai I."/>
            <person name="Chuma I."/>
            <person name="Tosa Y."/>
            <person name="Chen Y.H."/>
            <person name="Li J.Y."/>
            <person name="Li M.Y."/>
            <person name="Jade Lu M.Y."/>
            <person name="Nakayashiki H."/>
            <person name="Li W.H."/>
        </authorList>
    </citation>
    <scope>NUCLEOTIDE SEQUENCE</scope>
    <source>
        <strain evidence="8">NI907</strain>
    </source>
</reference>
<keyword evidence="4 6" id="KW-0472">Membrane</keyword>
<dbReference type="RefSeq" id="XP_030984553.1">
    <property type="nucleotide sequence ID" value="XM_031124281.1"/>
</dbReference>
<feature type="transmembrane region" description="Helical" evidence="6">
    <location>
        <begin position="223"/>
        <end position="242"/>
    </location>
</feature>
<dbReference type="GO" id="GO:0016020">
    <property type="term" value="C:membrane"/>
    <property type="evidence" value="ECO:0007669"/>
    <property type="project" value="UniProtKB-SubCell"/>
</dbReference>
<evidence type="ECO:0000256" key="2">
    <source>
        <dbReference type="ARBA" id="ARBA00022692"/>
    </source>
</evidence>
<dbReference type="Gene3D" id="1.20.1250.20">
    <property type="entry name" value="MFS general substrate transporter like domains"/>
    <property type="match status" value="1"/>
</dbReference>
<feature type="transmembrane region" description="Helical" evidence="6">
    <location>
        <begin position="129"/>
        <end position="151"/>
    </location>
</feature>
<dbReference type="Pfam" id="PF07690">
    <property type="entry name" value="MFS_1"/>
    <property type="match status" value="1"/>
</dbReference>
<dbReference type="PANTHER" id="PTHR10924:SF6">
    <property type="entry name" value="SOLUTE CARRIER FAMILY 49 MEMBER A3"/>
    <property type="match status" value="1"/>
</dbReference>
<feature type="transmembrane region" description="Helical" evidence="6">
    <location>
        <begin position="303"/>
        <end position="328"/>
    </location>
</feature>
<feature type="transmembrane region" description="Helical" evidence="6">
    <location>
        <begin position="91"/>
        <end position="109"/>
    </location>
</feature>
<dbReference type="GeneID" id="41959190"/>
<feature type="transmembrane region" description="Helical" evidence="6">
    <location>
        <begin position="471"/>
        <end position="491"/>
    </location>
</feature>
<evidence type="ECO:0000256" key="4">
    <source>
        <dbReference type="ARBA" id="ARBA00023136"/>
    </source>
</evidence>
<name>A0A6P8BBH9_PYRGI</name>
<keyword evidence="3 6" id="KW-1133">Transmembrane helix</keyword>
<sequence length="515" mass="54950">MSSIDKDTIIEPSQQHLDGSNKYKDSDGGRIQESQSHITEPDSAELRDHADDQDGGFTRSRISIGAAIHDGRPTTAPDGSTVFYKVYKRRWFGVIQLTLLNVITSWDWLTFAPIPASSAAYFQVTESEINWYSTATLLCIAASAPMVIYTLRNGPKPAIFAASALVLAGNWIRYGGSRASSGSYGVVMFGQILCAIAQALVLASPARYSDLWFTDRGRVAATALMSLANALGAALGSLIIPFMVEKPEDVPDMLLWVSIIATVFSITGFFVPAAPPTPVAASSETPKEGLISSLRIVSSSPEAWMIMIPFAVYVGLFDAISSLLAQMMVPHGYSEDESGIGAAVLIVVGLVAAAISSPIIDRTKAFVLSIKIFIPFIALSYLVFIWMPETHSEGGVAGPYVVLAVLGATSFALLPVALELLVEFTHPISPEVTSTFAWAGGQLLGGCFILIGDALKEGPEGNPPGNMKPMLIFQAVVALVGAIPPLCLGFFGRGDKIKLRRVASDVRTRQEDATA</sequence>
<dbReference type="PANTHER" id="PTHR10924">
    <property type="entry name" value="MAJOR FACILITATOR SUPERFAMILY PROTEIN-RELATED"/>
    <property type="match status" value="1"/>
</dbReference>
<gene>
    <name evidence="8" type="ORF">PgNI_04230</name>
</gene>
<evidence type="ECO:0008006" key="9">
    <source>
        <dbReference type="Google" id="ProtNLM"/>
    </source>
</evidence>
<evidence type="ECO:0000313" key="7">
    <source>
        <dbReference type="Proteomes" id="UP000515153"/>
    </source>
</evidence>
<dbReference type="KEGG" id="pgri:PgNI_04230"/>
<dbReference type="GO" id="GO:0022857">
    <property type="term" value="F:transmembrane transporter activity"/>
    <property type="evidence" value="ECO:0007669"/>
    <property type="project" value="InterPro"/>
</dbReference>
<feature type="compositionally biased region" description="Basic and acidic residues" evidence="5">
    <location>
        <begin position="19"/>
        <end position="30"/>
    </location>
</feature>
<feature type="region of interest" description="Disordered" evidence="5">
    <location>
        <begin position="1"/>
        <end position="56"/>
    </location>
</feature>
<protein>
    <recommendedName>
        <fullName evidence="9">Major facilitator superfamily (MFS) profile domain-containing protein</fullName>
    </recommendedName>
</protein>
<proteinExistence type="predicted"/>
<feature type="transmembrane region" description="Helical" evidence="6">
    <location>
        <begin position="340"/>
        <end position="360"/>
    </location>
</feature>
<dbReference type="SUPFAM" id="SSF103473">
    <property type="entry name" value="MFS general substrate transporter"/>
    <property type="match status" value="1"/>
</dbReference>
<evidence type="ECO:0000256" key="3">
    <source>
        <dbReference type="ARBA" id="ARBA00022989"/>
    </source>
</evidence>
<reference evidence="8" key="3">
    <citation type="submission" date="2025-08" db="UniProtKB">
        <authorList>
            <consortium name="RefSeq"/>
        </authorList>
    </citation>
    <scope>IDENTIFICATION</scope>
    <source>
        <strain evidence="8">NI907</strain>
    </source>
</reference>
<feature type="transmembrane region" description="Helical" evidence="6">
    <location>
        <begin position="182"/>
        <end position="203"/>
    </location>
</feature>
<reference evidence="8" key="2">
    <citation type="submission" date="2019-10" db="EMBL/GenBank/DDBJ databases">
        <authorList>
            <consortium name="NCBI Genome Project"/>
        </authorList>
    </citation>
    <scope>NUCLEOTIDE SEQUENCE</scope>
    <source>
        <strain evidence="8">NI907</strain>
    </source>
</reference>
<evidence type="ECO:0000256" key="6">
    <source>
        <dbReference type="SAM" id="Phobius"/>
    </source>
</evidence>
<dbReference type="Proteomes" id="UP000515153">
    <property type="component" value="Unplaced"/>
</dbReference>
<feature type="transmembrane region" description="Helical" evidence="6">
    <location>
        <begin position="372"/>
        <end position="388"/>
    </location>
</feature>
<evidence type="ECO:0000256" key="5">
    <source>
        <dbReference type="SAM" id="MobiDB-lite"/>
    </source>
</evidence>
<organism evidence="7 8">
    <name type="scientific">Pyricularia grisea</name>
    <name type="common">Crabgrass-specific blast fungus</name>
    <name type="synonym">Magnaporthe grisea</name>
    <dbReference type="NCBI Taxonomy" id="148305"/>
    <lineage>
        <taxon>Eukaryota</taxon>
        <taxon>Fungi</taxon>
        <taxon>Dikarya</taxon>
        <taxon>Ascomycota</taxon>
        <taxon>Pezizomycotina</taxon>
        <taxon>Sordariomycetes</taxon>
        <taxon>Sordariomycetidae</taxon>
        <taxon>Magnaporthales</taxon>
        <taxon>Pyriculariaceae</taxon>
        <taxon>Pyricularia</taxon>
    </lineage>
</organism>
<evidence type="ECO:0000313" key="8">
    <source>
        <dbReference type="RefSeq" id="XP_030984553.1"/>
    </source>
</evidence>
<dbReference type="InterPro" id="IPR036259">
    <property type="entry name" value="MFS_trans_sf"/>
</dbReference>
<feature type="transmembrane region" description="Helical" evidence="6">
    <location>
        <begin position="254"/>
        <end position="274"/>
    </location>
</feature>
<accession>A0A6P8BBH9</accession>